<gene>
    <name evidence="1" type="ORF">MLD38_016965</name>
</gene>
<proteinExistence type="predicted"/>
<evidence type="ECO:0000313" key="2">
    <source>
        <dbReference type="Proteomes" id="UP001057402"/>
    </source>
</evidence>
<accession>A0ACB9QS87</accession>
<dbReference type="EMBL" id="CM042884">
    <property type="protein sequence ID" value="KAI4368406.1"/>
    <property type="molecule type" value="Genomic_DNA"/>
</dbReference>
<name>A0ACB9QS87_9MYRT</name>
<sequence length="192" mass="22166">MSRLSLKRKKLLPPAHKAWKVISGGFLSQINKLKSSALVRRIVSAAILTIRSFRPSLPFNSGHRCRPLIPRTFHPSSTRHASYYGYGHQLQKNSYSPIYIDELFDRRERAKEKACGSVTSARGECSGIDKDKGGDEMSCDIEERWRTIVSKSPQLRCVDERAEEFIDKFKEEMKLERERSMLEFQEMLRRGA</sequence>
<protein>
    <submittedName>
        <fullName evidence="1">Uncharacterized protein</fullName>
    </submittedName>
</protein>
<dbReference type="Proteomes" id="UP001057402">
    <property type="component" value="Chromosome 5"/>
</dbReference>
<keyword evidence="2" id="KW-1185">Reference proteome</keyword>
<organism evidence="1 2">
    <name type="scientific">Melastoma candidum</name>
    <dbReference type="NCBI Taxonomy" id="119954"/>
    <lineage>
        <taxon>Eukaryota</taxon>
        <taxon>Viridiplantae</taxon>
        <taxon>Streptophyta</taxon>
        <taxon>Embryophyta</taxon>
        <taxon>Tracheophyta</taxon>
        <taxon>Spermatophyta</taxon>
        <taxon>Magnoliopsida</taxon>
        <taxon>eudicotyledons</taxon>
        <taxon>Gunneridae</taxon>
        <taxon>Pentapetalae</taxon>
        <taxon>rosids</taxon>
        <taxon>malvids</taxon>
        <taxon>Myrtales</taxon>
        <taxon>Melastomataceae</taxon>
        <taxon>Melastomatoideae</taxon>
        <taxon>Melastomateae</taxon>
        <taxon>Melastoma</taxon>
    </lineage>
</organism>
<comment type="caution">
    <text evidence="1">The sequence shown here is derived from an EMBL/GenBank/DDBJ whole genome shotgun (WGS) entry which is preliminary data.</text>
</comment>
<reference evidence="2" key="1">
    <citation type="journal article" date="2023" name="Front. Plant Sci.">
        <title>Chromosomal-level genome assembly of Melastoma candidum provides insights into trichome evolution.</title>
        <authorList>
            <person name="Zhong Y."/>
            <person name="Wu W."/>
            <person name="Sun C."/>
            <person name="Zou P."/>
            <person name="Liu Y."/>
            <person name="Dai S."/>
            <person name="Zhou R."/>
        </authorList>
    </citation>
    <scope>NUCLEOTIDE SEQUENCE [LARGE SCALE GENOMIC DNA]</scope>
</reference>
<evidence type="ECO:0000313" key="1">
    <source>
        <dbReference type="EMBL" id="KAI4368406.1"/>
    </source>
</evidence>